<dbReference type="Proteomes" id="UP001159363">
    <property type="component" value="Chromosome 2"/>
</dbReference>
<dbReference type="EMBL" id="JARBHB010000002">
    <property type="protein sequence ID" value="KAJ8892648.1"/>
    <property type="molecule type" value="Genomic_DNA"/>
</dbReference>
<accession>A0ABQ9I7L1</accession>
<proteinExistence type="predicted"/>
<name>A0ABQ9I7L1_9NEOP</name>
<keyword evidence="2" id="KW-1185">Reference proteome</keyword>
<organism evidence="1 2">
    <name type="scientific">Dryococelus australis</name>
    <dbReference type="NCBI Taxonomy" id="614101"/>
    <lineage>
        <taxon>Eukaryota</taxon>
        <taxon>Metazoa</taxon>
        <taxon>Ecdysozoa</taxon>
        <taxon>Arthropoda</taxon>
        <taxon>Hexapoda</taxon>
        <taxon>Insecta</taxon>
        <taxon>Pterygota</taxon>
        <taxon>Neoptera</taxon>
        <taxon>Polyneoptera</taxon>
        <taxon>Phasmatodea</taxon>
        <taxon>Verophasmatodea</taxon>
        <taxon>Anareolatae</taxon>
        <taxon>Phasmatidae</taxon>
        <taxon>Eurycanthinae</taxon>
        <taxon>Dryococelus</taxon>
    </lineage>
</organism>
<evidence type="ECO:0000313" key="1">
    <source>
        <dbReference type="EMBL" id="KAJ8892648.1"/>
    </source>
</evidence>
<reference evidence="1 2" key="1">
    <citation type="submission" date="2023-02" db="EMBL/GenBank/DDBJ databases">
        <title>LHISI_Scaffold_Assembly.</title>
        <authorList>
            <person name="Stuart O.P."/>
            <person name="Cleave R."/>
            <person name="Magrath M.J.L."/>
            <person name="Mikheyev A.S."/>
        </authorList>
    </citation>
    <scope>NUCLEOTIDE SEQUENCE [LARGE SCALE GENOMIC DNA]</scope>
    <source>
        <strain evidence="1">Daus_M_001</strain>
        <tissue evidence="1">Leg muscle</tissue>
    </source>
</reference>
<protein>
    <submittedName>
        <fullName evidence="1">Uncharacterized protein</fullName>
    </submittedName>
</protein>
<gene>
    <name evidence="1" type="ORF">PR048_005229</name>
</gene>
<comment type="caution">
    <text evidence="1">The sequence shown here is derived from an EMBL/GenBank/DDBJ whole genome shotgun (WGS) entry which is preliminary data.</text>
</comment>
<dbReference type="PANTHER" id="PTHR10773">
    <property type="entry name" value="DNA-DIRECTED RNA POLYMERASES I, II, AND III SUBUNIT RPABC2"/>
    <property type="match status" value="1"/>
</dbReference>
<dbReference type="PANTHER" id="PTHR10773:SF19">
    <property type="match status" value="1"/>
</dbReference>
<sequence>MATEEECNDGIDTVCCKSYYDLDSGTATSTYQYIRTRLNDDRSLNIMGDETVADEEECDNIHILQEDNILCNEKVISDIPENSTAPRTGTPNENYVNDSDNHETIIENEETSCNAEVVHIPRKMGRNTAKWNKSVKKRKVQCGEEYTIVTGNVKRAKYVVEIQPTYSYKKKGSQHSPNLAYHFVVDGHCIRTCKNFFMKTWDINATFLTTVKKMISKETRVIEEDLRDIRDHINSFPRTDSHYCRKSNHRQFIDGGLDISQMYRLYVEEYQTEPSKLVALKHKYESLFSAQRMICVHYALLTKAVHEKRKYNCGRSMMMSKREVKENVIAASMEQPSNNIVSCFDMHAVIRLTCGNVSTFYYKRKLNVFNFTNYDATNE</sequence>
<evidence type="ECO:0000313" key="2">
    <source>
        <dbReference type="Proteomes" id="UP001159363"/>
    </source>
</evidence>